<name>A0A7R9FSG8_9CRUS</name>
<evidence type="ECO:0000313" key="2">
    <source>
        <dbReference type="Proteomes" id="UP000677054"/>
    </source>
</evidence>
<organism evidence="1">
    <name type="scientific">Darwinula stevensoni</name>
    <dbReference type="NCBI Taxonomy" id="69355"/>
    <lineage>
        <taxon>Eukaryota</taxon>
        <taxon>Metazoa</taxon>
        <taxon>Ecdysozoa</taxon>
        <taxon>Arthropoda</taxon>
        <taxon>Crustacea</taxon>
        <taxon>Oligostraca</taxon>
        <taxon>Ostracoda</taxon>
        <taxon>Podocopa</taxon>
        <taxon>Podocopida</taxon>
        <taxon>Darwinulocopina</taxon>
        <taxon>Darwinuloidea</taxon>
        <taxon>Darwinulidae</taxon>
        <taxon>Darwinula</taxon>
    </lineage>
</organism>
<evidence type="ECO:0000313" key="1">
    <source>
        <dbReference type="EMBL" id="CAD7253505.1"/>
    </source>
</evidence>
<sequence length="45" mass="5090">MEGKRAKILIAVEKLLPCLKGREPSLLVTAFIRLSSAFVRRNVHK</sequence>
<gene>
    <name evidence="1" type="ORF">DSTB1V02_LOCUS13254</name>
</gene>
<dbReference type="AlphaFoldDB" id="A0A7R9FSG8"/>
<dbReference type="EMBL" id="CAJPEV010005968">
    <property type="protein sequence ID" value="CAG0903706.1"/>
    <property type="molecule type" value="Genomic_DNA"/>
</dbReference>
<accession>A0A7R9FSG8</accession>
<protein>
    <submittedName>
        <fullName evidence="1">Uncharacterized protein</fullName>
    </submittedName>
</protein>
<proteinExistence type="predicted"/>
<dbReference type="EMBL" id="LR905485">
    <property type="protein sequence ID" value="CAD7253505.1"/>
    <property type="molecule type" value="Genomic_DNA"/>
</dbReference>
<reference evidence="1" key="1">
    <citation type="submission" date="2020-11" db="EMBL/GenBank/DDBJ databases">
        <authorList>
            <person name="Tran Van P."/>
        </authorList>
    </citation>
    <scope>NUCLEOTIDE SEQUENCE</scope>
</reference>
<keyword evidence="2" id="KW-1185">Reference proteome</keyword>
<dbReference type="Proteomes" id="UP000677054">
    <property type="component" value="Unassembled WGS sequence"/>
</dbReference>